<keyword evidence="6" id="KW-0732">Signal</keyword>
<dbReference type="GO" id="GO:0005576">
    <property type="term" value="C:extracellular region"/>
    <property type="evidence" value="ECO:0007669"/>
    <property type="project" value="UniProtKB-SubCell"/>
</dbReference>
<keyword evidence="9" id="KW-1185">Reference proteome</keyword>
<dbReference type="InterPro" id="IPR016054">
    <property type="entry name" value="LY6_UPA_recep-like"/>
</dbReference>
<evidence type="ECO:0000256" key="1">
    <source>
        <dbReference type="ARBA" id="ARBA00004613"/>
    </source>
</evidence>
<keyword evidence="3" id="KW-0964">Secreted</keyword>
<feature type="signal peptide" evidence="6">
    <location>
        <begin position="1"/>
        <end position="17"/>
    </location>
</feature>
<comment type="similarity">
    <text evidence="2">Belongs to the CNF-like-inhibitor family.</text>
</comment>
<evidence type="ECO:0000256" key="4">
    <source>
        <dbReference type="ARBA" id="ARBA00023005"/>
    </source>
</evidence>
<dbReference type="KEGG" id="emc:129343658"/>
<dbReference type="SUPFAM" id="SSF57302">
    <property type="entry name" value="Snake toxin-like"/>
    <property type="match status" value="2"/>
</dbReference>
<feature type="chain" id="PRO_5041716979" evidence="6">
    <location>
        <begin position="18"/>
        <end position="220"/>
    </location>
</feature>
<dbReference type="Gene3D" id="2.10.60.10">
    <property type="entry name" value="CD59"/>
    <property type="match status" value="2"/>
</dbReference>
<evidence type="ECO:0000313" key="10">
    <source>
        <dbReference type="RefSeq" id="XP_054855974.1"/>
    </source>
</evidence>
<dbReference type="GeneID" id="129343658"/>
<proteinExistence type="inferred from homology"/>
<evidence type="ECO:0000256" key="2">
    <source>
        <dbReference type="ARBA" id="ARBA00006570"/>
    </source>
</evidence>
<gene>
    <name evidence="10" type="primary">LOC129343658</name>
</gene>
<feature type="domain" description="Phospholipase A2 inhibitor N-terminal" evidence="8">
    <location>
        <begin position="21"/>
        <end position="100"/>
    </location>
</feature>
<dbReference type="CDD" id="cd23572">
    <property type="entry name" value="TFP_LU_ECD_PINLYP_rpt2"/>
    <property type="match status" value="1"/>
</dbReference>
<organism evidence="9 10">
    <name type="scientific">Eublepharis macularius</name>
    <name type="common">Leopard gecko</name>
    <name type="synonym">Cyrtodactylus macularius</name>
    <dbReference type="NCBI Taxonomy" id="481883"/>
    <lineage>
        <taxon>Eukaryota</taxon>
        <taxon>Metazoa</taxon>
        <taxon>Chordata</taxon>
        <taxon>Craniata</taxon>
        <taxon>Vertebrata</taxon>
        <taxon>Euteleostomi</taxon>
        <taxon>Lepidosauria</taxon>
        <taxon>Squamata</taxon>
        <taxon>Bifurcata</taxon>
        <taxon>Gekkota</taxon>
        <taxon>Eublepharidae</taxon>
        <taxon>Eublepharinae</taxon>
        <taxon>Eublepharis</taxon>
    </lineage>
</organism>
<dbReference type="AlphaFoldDB" id="A0AA97KID8"/>
<dbReference type="CDD" id="cd23588">
    <property type="entry name" value="TFP_LU_ECD_PLIG"/>
    <property type="match status" value="1"/>
</dbReference>
<dbReference type="InterPro" id="IPR045860">
    <property type="entry name" value="Snake_toxin-like_sf"/>
</dbReference>
<dbReference type="PANTHER" id="PTHR20914:SF30">
    <property type="entry name" value="LY6_PLAUR DOMAIN CONTAINING 9"/>
    <property type="match status" value="1"/>
</dbReference>
<name>A0AA97KID8_EUBMA</name>
<evidence type="ECO:0000256" key="5">
    <source>
        <dbReference type="ARBA" id="ARBA00023157"/>
    </source>
</evidence>
<evidence type="ECO:0000256" key="3">
    <source>
        <dbReference type="ARBA" id="ARBA00022525"/>
    </source>
</evidence>
<dbReference type="GO" id="GO:0019834">
    <property type="term" value="F:phospholipase A2 inhibitor activity"/>
    <property type="evidence" value="ECO:0007669"/>
    <property type="project" value="UniProtKB-KW"/>
</dbReference>
<evidence type="ECO:0000256" key="6">
    <source>
        <dbReference type="SAM" id="SignalP"/>
    </source>
</evidence>
<dbReference type="Pfam" id="PF02988">
    <property type="entry name" value="PLA2_inh"/>
    <property type="match status" value="1"/>
</dbReference>
<dbReference type="Pfam" id="PF00021">
    <property type="entry name" value="UPAR_LY6"/>
    <property type="match status" value="1"/>
</dbReference>
<sequence>MQLPLILCLLATSVALGVSLSCEHCHGFGNTCNGTWQNCPSEQHSCGIVQAAGTGVLQMKGVFKTCVQSRNCDQPLNSFNLGKIGQILTRTTCCEGLGCQKTPPALPPINNTPNGKKCPSCYVFHSLKCEEEMADCTGDQIHCIEVAGTANMGGTSAEVLMKGCTNVLCNSTQDGMSFGGISVITTAICTPANGAASSIPGSFELVLQAFVGLLLLKVLG</sequence>
<keyword evidence="4 10" id="KW-0593">Phospholipase A2 inhibitor</keyword>
<evidence type="ECO:0000259" key="7">
    <source>
        <dbReference type="Pfam" id="PF00021"/>
    </source>
</evidence>
<protein>
    <submittedName>
        <fullName evidence="10">Phospholipase A2 inhibitor and Ly6/PLAUR domain-containing protein-like</fullName>
    </submittedName>
</protein>
<dbReference type="RefSeq" id="XP_054855974.1">
    <property type="nucleotide sequence ID" value="XM_054999999.1"/>
</dbReference>
<dbReference type="InterPro" id="IPR004126">
    <property type="entry name" value="PLipase_A2_inh_N"/>
</dbReference>
<keyword evidence="5" id="KW-1015">Disulfide bond</keyword>
<dbReference type="InterPro" id="IPR050918">
    <property type="entry name" value="CNF-like_PLA2_Inhibitor"/>
</dbReference>
<evidence type="ECO:0000259" key="8">
    <source>
        <dbReference type="Pfam" id="PF02988"/>
    </source>
</evidence>
<reference evidence="10" key="1">
    <citation type="submission" date="2025-08" db="UniProtKB">
        <authorList>
            <consortium name="RefSeq"/>
        </authorList>
    </citation>
    <scope>IDENTIFICATION</scope>
    <source>
        <tissue evidence="10">Blood</tissue>
    </source>
</reference>
<feature type="domain" description="UPAR/Ly6" evidence="7">
    <location>
        <begin position="115"/>
        <end position="189"/>
    </location>
</feature>
<accession>A0AA97KID8</accession>
<evidence type="ECO:0000313" key="9">
    <source>
        <dbReference type="Proteomes" id="UP001190640"/>
    </source>
</evidence>
<dbReference type="PANTHER" id="PTHR20914">
    <property type="entry name" value="LY6/PLAUR DOMAIN-CONTAINING PROTEIN 8"/>
    <property type="match status" value="1"/>
</dbReference>
<comment type="subcellular location">
    <subcellularLocation>
        <location evidence="1">Secreted</location>
    </subcellularLocation>
</comment>
<dbReference type="Proteomes" id="UP001190640">
    <property type="component" value="Chromosome 15"/>
</dbReference>